<reference evidence="1" key="2">
    <citation type="journal article" date="2022" name="New Phytol.">
        <title>Evolutionary transition to the ectomycorrhizal habit in the genomes of a hyperdiverse lineage of mushroom-forming fungi.</title>
        <authorList>
            <person name="Looney B."/>
            <person name="Miyauchi S."/>
            <person name="Morin E."/>
            <person name="Drula E."/>
            <person name="Courty P.E."/>
            <person name="Kohler A."/>
            <person name="Kuo A."/>
            <person name="LaButti K."/>
            <person name="Pangilinan J."/>
            <person name="Lipzen A."/>
            <person name="Riley R."/>
            <person name="Andreopoulos W."/>
            <person name="He G."/>
            <person name="Johnson J."/>
            <person name="Nolan M."/>
            <person name="Tritt A."/>
            <person name="Barry K.W."/>
            <person name="Grigoriev I.V."/>
            <person name="Nagy L.G."/>
            <person name="Hibbett D."/>
            <person name="Henrissat B."/>
            <person name="Matheny P.B."/>
            <person name="Labbe J."/>
            <person name="Martin F.M."/>
        </authorList>
    </citation>
    <scope>NUCLEOTIDE SEQUENCE</scope>
    <source>
        <strain evidence="1">HHB10654</strain>
    </source>
</reference>
<sequence length="518" mass="57228">MTITPFIVGELSASASIRPVIHVERSEETAHLRSGDLVEAWGYLAEWDDDCVTQEMSESRRKEGDPLCDAAVDLLWPNLSTSAGIDLLAALESHVAEHRVEDAAHAFLKAVSRHPPEDICVAESDIHTACEFFLDHALQISQAFMYFSLVGGFASPRIVTTLHAVSYLVSHNSDAGPEAISQAQLDRTYTRLMETYQFVLDVLGCTSSTRLWARPSQSAGYLMPGGEGWKSAVRVRMLHAVARRRARGKLEKAPGIIDYVPINQEDMSATLASFSVVPLVCLDRLRLSAKPTHARAYLALWRHVGFYLGVSPPILRRHFAAPGPATKFLASTVIHLFSPPPPGFKALPPPTLPILHAVSTRGVMRTSFAYSCAAARLFLGDPLAAHVGVPPAAGAARVRLRCALHVQRLGVLFARHYPRRAWAEKRRTVFREGLVITVQSILGMRRTAFRPRGGDGKELGKDVMDQEKVEGNPRGGRALKRLAWELWAELLGVLLLLMILATLLLWYGVVWFEMAFIR</sequence>
<dbReference type="EMBL" id="MU277206">
    <property type="protein sequence ID" value="KAI0062811.1"/>
    <property type="molecule type" value="Genomic_DNA"/>
</dbReference>
<name>A0ACB8T490_9AGAM</name>
<accession>A0ACB8T490</accession>
<evidence type="ECO:0000313" key="1">
    <source>
        <dbReference type="EMBL" id="KAI0062811.1"/>
    </source>
</evidence>
<evidence type="ECO:0000313" key="2">
    <source>
        <dbReference type="Proteomes" id="UP000814140"/>
    </source>
</evidence>
<proteinExistence type="predicted"/>
<dbReference type="Proteomes" id="UP000814140">
    <property type="component" value="Unassembled WGS sequence"/>
</dbReference>
<protein>
    <submittedName>
        <fullName evidence="1">Uncharacterized protein</fullName>
    </submittedName>
</protein>
<reference evidence="1" key="1">
    <citation type="submission" date="2021-03" db="EMBL/GenBank/DDBJ databases">
        <authorList>
            <consortium name="DOE Joint Genome Institute"/>
            <person name="Ahrendt S."/>
            <person name="Looney B.P."/>
            <person name="Miyauchi S."/>
            <person name="Morin E."/>
            <person name="Drula E."/>
            <person name="Courty P.E."/>
            <person name="Chicoki N."/>
            <person name="Fauchery L."/>
            <person name="Kohler A."/>
            <person name="Kuo A."/>
            <person name="Labutti K."/>
            <person name="Pangilinan J."/>
            <person name="Lipzen A."/>
            <person name="Riley R."/>
            <person name="Andreopoulos W."/>
            <person name="He G."/>
            <person name="Johnson J."/>
            <person name="Barry K.W."/>
            <person name="Grigoriev I.V."/>
            <person name="Nagy L."/>
            <person name="Hibbett D."/>
            <person name="Henrissat B."/>
            <person name="Matheny P.B."/>
            <person name="Labbe J."/>
            <person name="Martin F."/>
        </authorList>
    </citation>
    <scope>NUCLEOTIDE SEQUENCE</scope>
    <source>
        <strain evidence="1">HHB10654</strain>
    </source>
</reference>
<gene>
    <name evidence="1" type="ORF">BV25DRAFT_1885002</name>
</gene>
<organism evidence="1 2">
    <name type="scientific">Artomyces pyxidatus</name>
    <dbReference type="NCBI Taxonomy" id="48021"/>
    <lineage>
        <taxon>Eukaryota</taxon>
        <taxon>Fungi</taxon>
        <taxon>Dikarya</taxon>
        <taxon>Basidiomycota</taxon>
        <taxon>Agaricomycotina</taxon>
        <taxon>Agaricomycetes</taxon>
        <taxon>Russulales</taxon>
        <taxon>Auriscalpiaceae</taxon>
        <taxon>Artomyces</taxon>
    </lineage>
</organism>
<comment type="caution">
    <text evidence="1">The sequence shown here is derived from an EMBL/GenBank/DDBJ whole genome shotgun (WGS) entry which is preliminary data.</text>
</comment>
<keyword evidence="2" id="KW-1185">Reference proteome</keyword>